<dbReference type="Proteomes" id="UP001500064">
    <property type="component" value="Unassembled WGS sequence"/>
</dbReference>
<sequence>MRNVDQREGDLAFEFEPHMLCEGMIVSERGEPTREEKIQDALSAAPRFIAETATVLDADMKTVLREGSPDWICVPTPPGQPAPGPMCLDPTWMQFVQEVMQGKTPTIDRIGISYMLMGEAGADFDDVFATQPPEGKDWYRAGPHEMFCFPQGTGHILKGIGHDPSSGQPYVRPVRGAEPMLVVPVAKPGETACGCRSDCPCCRNNSAAPDSESSA</sequence>
<organism evidence="1 2">
    <name type="scientific">Nonomuraea maheshkhaliensis</name>
    <dbReference type="NCBI Taxonomy" id="419590"/>
    <lineage>
        <taxon>Bacteria</taxon>
        <taxon>Bacillati</taxon>
        <taxon>Actinomycetota</taxon>
        <taxon>Actinomycetes</taxon>
        <taxon>Streptosporangiales</taxon>
        <taxon>Streptosporangiaceae</taxon>
        <taxon>Nonomuraea</taxon>
    </lineage>
</organism>
<dbReference type="EMBL" id="BAAAMU010000135">
    <property type="protein sequence ID" value="GAA1683977.1"/>
    <property type="molecule type" value="Genomic_DNA"/>
</dbReference>
<keyword evidence="2" id="KW-1185">Reference proteome</keyword>
<name>A0ABN2H985_9ACTN</name>
<reference evidence="1 2" key="1">
    <citation type="journal article" date="2019" name="Int. J. Syst. Evol. Microbiol.">
        <title>The Global Catalogue of Microorganisms (GCM) 10K type strain sequencing project: providing services to taxonomists for standard genome sequencing and annotation.</title>
        <authorList>
            <consortium name="The Broad Institute Genomics Platform"/>
            <consortium name="The Broad Institute Genome Sequencing Center for Infectious Disease"/>
            <person name="Wu L."/>
            <person name="Ma J."/>
        </authorList>
    </citation>
    <scope>NUCLEOTIDE SEQUENCE [LARGE SCALE GENOMIC DNA]</scope>
    <source>
        <strain evidence="1 2">JCM 13929</strain>
    </source>
</reference>
<comment type="caution">
    <text evidence="1">The sequence shown here is derived from an EMBL/GenBank/DDBJ whole genome shotgun (WGS) entry which is preliminary data.</text>
</comment>
<gene>
    <name evidence="1" type="ORF">GCM10009733_095540</name>
</gene>
<evidence type="ECO:0000313" key="1">
    <source>
        <dbReference type="EMBL" id="GAA1683977.1"/>
    </source>
</evidence>
<protein>
    <submittedName>
        <fullName evidence="1">Uncharacterized protein</fullName>
    </submittedName>
</protein>
<proteinExistence type="predicted"/>
<evidence type="ECO:0000313" key="2">
    <source>
        <dbReference type="Proteomes" id="UP001500064"/>
    </source>
</evidence>
<accession>A0ABN2H985</accession>
<dbReference type="RefSeq" id="WP_346113729.1">
    <property type="nucleotide sequence ID" value="NZ_BAAAMU010000135.1"/>
</dbReference>